<keyword evidence="1" id="KW-1133">Transmembrane helix</keyword>
<reference evidence="2 3" key="1">
    <citation type="submission" date="2019-10" db="EMBL/GenBank/DDBJ databases">
        <title>Description of Paenibacillus terrestris sp. nov.</title>
        <authorList>
            <person name="Carlier A."/>
            <person name="Qi S."/>
        </authorList>
    </citation>
    <scope>NUCLEOTIDE SEQUENCE [LARGE SCALE GENOMIC DNA]</scope>
    <source>
        <strain evidence="2 3">LMG 31458</strain>
    </source>
</reference>
<dbReference type="EMBL" id="WHOA01000007">
    <property type="protein sequence ID" value="NOU70172.1"/>
    <property type="molecule type" value="Genomic_DNA"/>
</dbReference>
<comment type="caution">
    <text evidence="2">The sequence shown here is derived from an EMBL/GenBank/DDBJ whole genome shotgun (WGS) entry which is preliminary data.</text>
</comment>
<gene>
    <name evidence="2" type="ORF">GC098_01750</name>
</gene>
<feature type="transmembrane region" description="Helical" evidence="1">
    <location>
        <begin position="12"/>
        <end position="34"/>
    </location>
</feature>
<protein>
    <submittedName>
        <fullName evidence="2">Uncharacterized protein</fullName>
    </submittedName>
</protein>
<accession>A0ABX1XNY5</accession>
<dbReference type="Proteomes" id="UP000616779">
    <property type="component" value="Unassembled WGS sequence"/>
</dbReference>
<name>A0ABX1XNY5_9BACL</name>
<keyword evidence="1" id="KW-0472">Membrane</keyword>
<proteinExistence type="predicted"/>
<evidence type="ECO:0000313" key="2">
    <source>
        <dbReference type="EMBL" id="NOU70172.1"/>
    </source>
</evidence>
<evidence type="ECO:0000313" key="3">
    <source>
        <dbReference type="Proteomes" id="UP000616779"/>
    </source>
</evidence>
<keyword evidence="1" id="KW-0812">Transmembrane</keyword>
<evidence type="ECO:0000256" key="1">
    <source>
        <dbReference type="SAM" id="Phobius"/>
    </source>
</evidence>
<sequence>MMEKKRLTKKEKVIATVVSTAIATIPFFVGVPAYEVAANGSEPPMPTTIPTLDLVQDLVIPQNGSSSIINLRQLYDLSRDSTFSVTNGTTPFASIDSNFLELGLLKVNGGVTGKASFTVTIEDDGVISEESFNVIVVPAESTEKINIGNLVTYMNGHSEDFTTATQVKQLLTGISPSIVDENAGEGTTNLLIKRFPDVTLNKNSDFSINSFIDLYEYFKQRHVEDGLTFYVFSSNPEIVDINNDGDWYVSTSNLAGSVDITVVAVNNSGDMGYDTFHATVLADNQVPKIGDILHKNYLISPGSSFELDLNQYFSDSLGDLTFSKILTSGSNGSSEIYGSKLYLHPNMENITEIRGVKATDRAGLEVSQPFTVTSSTYNPFESQTIFVGSTLDINLTDAFGTSAPLNYTFDYNDEYVDDSVTVSSVVYNSQNYLRLSGLGEYYYPSSSKLKVNAVNSATDEAYVDTLGLKHSVFNGFLNISSLFPIEIESGKVIQVSSSNLNMPMIPSGSNYFVIGSGTTTITVDVDHGKKILTLPYTTPPILP</sequence>
<keyword evidence="3" id="KW-1185">Reference proteome</keyword>
<dbReference type="RefSeq" id="WP_171640385.1">
    <property type="nucleotide sequence ID" value="NZ_WHOA01000007.1"/>
</dbReference>
<organism evidence="2 3">
    <name type="scientific">Paenibacillus phytorum</name>
    <dbReference type="NCBI Taxonomy" id="2654977"/>
    <lineage>
        <taxon>Bacteria</taxon>
        <taxon>Bacillati</taxon>
        <taxon>Bacillota</taxon>
        <taxon>Bacilli</taxon>
        <taxon>Bacillales</taxon>
        <taxon>Paenibacillaceae</taxon>
        <taxon>Paenibacillus</taxon>
    </lineage>
</organism>